<dbReference type="EMBL" id="JABVXQ010000001">
    <property type="protein sequence ID" value="KAF6131140.1"/>
    <property type="molecule type" value="Genomic_DNA"/>
</dbReference>
<name>A0A834ERV5_9CHIR</name>
<comment type="caution">
    <text evidence="1">The sequence shown here is derived from an EMBL/GenBank/DDBJ whole genome shotgun (WGS) entry which is preliminary data.</text>
</comment>
<accession>A0A834ERV5</accession>
<dbReference type="Proteomes" id="UP000664940">
    <property type="component" value="Unassembled WGS sequence"/>
</dbReference>
<organism evidence="1 2">
    <name type="scientific">Phyllostomus discolor</name>
    <name type="common">pale spear-nosed bat</name>
    <dbReference type="NCBI Taxonomy" id="89673"/>
    <lineage>
        <taxon>Eukaryota</taxon>
        <taxon>Metazoa</taxon>
        <taxon>Chordata</taxon>
        <taxon>Craniata</taxon>
        <taxon>Vertebrata</taxon>
        <taxon>Euteleostomi</taxon>
        <taxon>Mammalia</taxon>
        <taxon>Eutheria</taxon>
        <taxon>Laurasiatheria</taxon>
        <taxon>Chiroptera</taxon>
        <taxon>Yangochiroptera</taxon>
        <taxon>Phyllostomidae</taxon>
        <taxon>Phyllostominae</taxon>
        <taxon>Phyllostomus</taxon>
    </lineage>
</organism>
<protein>
    <submittedName>
        <fullName evidence="1">Uncharacterized protein</fullName>
    </submittedName>
</protein>
<sequence length="146" mass="16436">MERKRGGGAVQQQLFGVRNLLGLAWLVPMAEERKWEAHSLSLLKRGEGKRGGERSAQPSQENCHRSATLGLLLLNPQRPPPPSLPENSRESYGTTTLAHGLRLWVLQLWTPLQLRDTARKYAKAARRIDAWPRWSGRKWASAPGVL</sequence>
<evidence type="ECO:0000313" key="1">
    <source>
        <dbReference type="EMBL" id="KAF6131140.1"/>
    </source>
</evidence>
<gene>
    <name evidence="1" type="ORF">HJG60_008025</name>
</gene>
<dbReference type="AlphaFoldDB" id="A0A834ERV5"/>
<evidence type="ECO:0000313" key="2">
    <source>
        <dbReference type="Proteomes" id="UP000664940"/>
    </source>
</evidence>
<reference evidence="1 2" key="1">
    <citation type="journal article" date="2020" name="Nature">
        <title>Six reference-quality genomes reveal evolution of bat adaptations.</title>
        <authorList>
            <person name="Jebb D."/>
            <person name="Huang Z."/>
            <person name="Pippel M."/>
            <person name="Hughes G.M."/>
            <person name="Lavrichenko K."/>
            <person name="Devanna P."/>
            <person name="Winkler S."/>
            <person name="Jermiin L.S."/>
            <person name="Skirmuntt E.C."/>
            <person name="Katzourakis A."/>
            <person name="Burkitt-Gray L."/>
            <person name="Ray D.A."/>
            <person name="Sullivan K.A.M."/>
            <person name="Roscito J.G."/>
            <person name="Kirilenko B.M."/>
            <person name="Davalos L.M."/>
            <person name="Corthals A.P."/>
            <person name="Power M.L."/>
            <person name="Jones G."/>
            <person name="Ransome R.D."/>
            <person name="Dechmann D.K.N."/>
            <person name="Locatelli A.G."/>
            <person name="Puechmaille S.J."/>
            <person name="Fedrigo O."/>
            <person name="Jarvis E.D."/>
            <person name="Hiller M."/>
            <person name="Vernes S.C."/>
            <person name="Myers E.W."/>
            <person name="Teeling E.C."/>
        </authorList>
    </citation>
    <scope>NUCLEOTIDE SEQUENCE [LARGE SCALE GENOMIC DNA]</scope>
    <source>
        <strain evidence="1">Bat1K_MPI-CBG_1</strain>
    </source>
</reference>
<proteinExistence type="predicted"/>